<gene>
    <name evidence="3" type="ORF">GPM918_LOCUS34228</name>
    <name evidence="2" type="ORF">OVA965_LOCUS2191</name>
    <name evidence="5" type="ORF">SRO942_LOCUS34925</name>
    <name evidence="4" type="ORF">TMI583_LOCUS2191</name>
</gene>
<dbReference type="Proteomes" id="UP000663829">
    <property type="component" value="Unassembled WGS sequence"/>
</dbReference>
<evidence type="ECO:0008006" key="7">
    <source>
        <dbReference type="Google" id="ProtNLM"/>
    </source>
</evidence>
<dbReference type="EMBL" id="CAJNOQ010018815">
    <property type="protein sequence ID" value="CAF1436948.1"/>
    <property type="molecule type" value="Genomic_DNA"/>
</dbReference>
<evidence type="ECO:0000313" key="6">
    <source>
        <dbReference type="Proteomes" id="UP000663829"/>
    </source>
</evidence>
<sequence length="138" mass="15949">MAEIVFNDMNNRDVTAYGALMKCYNMNELPHRSIEIYKNTKQQFIVTHILVLNACAQLGFKVLFENIHEQIPKQYVHHDLMLQNSLIDAYSKCGDVKTAENIFSSISKRDIITYSAMINEYGINDYGLEAVTLFYKIK</sequence>
<dbReference type="InterPro" id="IPR046960">
    <property type="entry name" value="PPR_At4g14850-like_plant"/>
</dbReference>
<dbReference type="GO" id="GO:0009451">
    <property type="term" value="P:RNA modification"/>
    <property type="evidence" value="ECO:0007669"/>
    <property type="project" value="InterPro"/>
</dbReference>
<dbReference type="Proteomes" id="UP000681722">
    <property type="component" value="Unassembled WGS sequence"/>
</dbReference>
<dbReference type="GO" id="GO:0003723">
    <property type="term" value="F:RNA binding"/>
    <property type="evidence" value="ECO:0007669"/>
    <property type="project" value="InterPro"/>
</dbReference>
<accession>A0A815NFB2</accession>
<dbReference type="Proteomes" id="UP000677228">
    <property type="component" value="Unassembled WGS sequence"/>
</dbReference>
<dbReference type="InterPro" id="IPR011990">
    <property type="entry name" value="TPR-like_helical_dom_sf"/>
</dbReference>
<dbReference type="Pfam" id="PF01535">
    <property type="entry name" value="PPR"/>
    <property type="match status" value="2"/>
</dbReference>
<keyword evidence="6" id="KW-1185">Reference proteome</keyword>
<protein>
    <recommendedName>
        <fullName evidence="7">Pentatricopeptide repeat-containing protein</fullName>
    </recommendedName>
</protein>
<feature type="repeat" description="PPR" evidence="1">
    <location>
        <begin position="79"/>
        <end position="113"/>
    </location>
</feature>
<dbReference type="EMBL" id="CAJOBC010084255">
    <property type="protein sequence ID" value="CAF4314297.1"/>
    <property type="molecule type" value="Genomic_DNA"/>
</dbReference>
<dbReference type="Proteomes" id="UP000682733">
    <property type="component" value="Unassembled WGS sequence"/>
</dbReference>
<evidence type="ECO:0000313" key="5">
    <source>
        <dbReference type="EMBL" id="CAF4314297.1"/>
    </source>
</evidence>
<proteinExistence type="predicted"/>
<evidence type="ECO:0000313" key="2">
    <source>
        <dbReference type="EMBL" id="CAF0754219.1"/>
    </source>
</evidence>
<name>A0A815NFB2_9BILA</name>
<dbReference type="PANTHER" id="PTHR47926:SF452">
    <property type="entry name" value="PENTATRICOPEPTIDE REPEAT-CONTAINING PROTEIN"/>
    <property type="match status" value="1"/>
</dbReference>
<dbReference type="Gene3D" id="1.25.40.10">
    <property type="entry name" value="Tetratricopeptide repeat domain"/>
    <property type="match status" value="1"/>
</dbReference>
<dbReference type="OrthoDB" id="9990610at2759"/>
<comment type="caution">
    <text evidence="3">The sequence shown here is derived from an EMBL/GenBank/DDBJ whole genome shotgun (WGS) entry which is preliminary data.</text>
</comment>
<reference evidence="3" key="1">
    <citation type="submission" date="2021-02" db="EMBL/GenBank/DDBJ databases">
        <authorList>
            <person name="Nowell W R."/>
        </authorList>
    </citation>
    <scope>NUCLEOTIDE SEQUENCE</scope>
</reference>
<evidence type="ECO:0000313" key="4">
    <source>
        <dbReference type="EMBL" id="CAF3533285.1"/>
    </source>
</evidence>
<evidence type="ECO:0000313" key="3">
    <source>
        <dbReference type="EMBL" id="CAF1436948.1"/>
    </source>
</evidence>
<dbReference type="AlphaFoldDB" id="A0A815NFB2"/>
<dbReference type="NCBIfam" id="TIGR00756">
    <property type="entry name" value="PPR"/>
    <property type="match status" value="1"/>
</dbReference>
<dbReference type="InterPro" id="IPR002885">
    <property type="entry name" value="PPR_rpt"/>
</dbReference>
<dbReference type="PROSITE" id="PS51375">
    <property type="entry name" value="PPR"/>
    <property type="match status" value="1"/>
</dbReference>
<dbReference type="PANTHER" id="PTHR47926">
    <property type="entry name" value="PENTATRICOPEPTIDE REPEAT-CONTAINING PROTEIN"/>
    <property type="match status" value="1"/>
</dbReference>
<organism evidence="3 6">
    <name type="scientific">Didymodactylos carnosus</name>
    <dbReference type="NCBI Taxonomy" id="1234261"/>
    <lineage>
        <taxon>Eukaryota</taxon>
        <taxon>Metazoa</taxon>
        <taxon>Spiralia</taxon>
        <taxon>Gnathifera</taxon>
        <taxon>Rotifera</taxon>
        <taxon>Eurotatoria</taxon>
        <taxon>Bdelloidea</taxon>
        <taxon>Philodinida</taxon>
        <taxon>Philodinidae</taxon>
        <taxon>Didymodactylos</taxon>
    </lineage>
</organism>
<dbReference type="EMBL" id="CAJOBA010000451">
    <property type="protein sequence ID" value="CAF3533285.1"/>
    <property type="molecule type" value="Genomic_DNA"/>
</dbReference>
<dbReference type="EMBL" id="CAJNOK010000451">
    <property type="protein sequence ID" value="CAF0754219.1"/>
    <property type="molecule type" value="Genomic_DNA"/>
</dbReference>
<evidence type="ECO:0000256" key="1">
    <source>
        <dbReference type="PROSITE-ProRule" id="PRU00708"/>
    </source>
</evidence>